<sequence length="180" mass="18954">MRIMTTLLAVSFIGSTAAQAEMKLTSKDLTPGKPMADAQVFKGFGCEGGNVSPNLSWSGAPAGSKSFAIMAYDPDAPTGSGWWHWTVFNLPSTASELPTGASSDGKLPEGAVQGRTDFGMSGYGGACPPVGHGPHRYQFTVYALSLDKLPLDEKAPAAMVGFFVRANTLDQASIEVTYQR</sequence>
<dbReference type="InterPro" id="IPR008914">
    <property type="entry name" value="PEBP"/>
</dbReference>
<dbReference type="Pfam" id="PF01161">
    <property type="entry name" value="PBP"/>
    <property type="match status" value="1"/>
</dbReference>
<organism evidence="2 3">
    <name type="scientific">Rhizobium mongolense</name>
    <dbReference type="NCBI Taxonomy" id="57676"/>
    <lineage>
        <taxon>Bacteria</taxon>
        <taxon>Pseudomonadati</taxon>
        <taxon>Pseudomonadota</taxon>
        <taxon>Alphaproteobacteria</taxon>
        <taxon>Hyphomicrobiales</taxon>
        <taxon>Rhizobiaceae</taxon>
        <taxon>Rhizobium/Agrobacterium group</taxon>
        <taxon>Rhizobium</taxon>
    </lineage>
</organism>
<dbReference type="InterPro" id="IPR036610">
    <property type="entry name" value="PEBP-like_sf"/>
</dbReference>
<dbReference type="PANTHER" id="PTHR30289">
    <property type="entry name" value="UNCHARACTERIZED PROTEIN YBCL-RELATED"/>
    <property type="match status" value="1"/>
</dbReference>
<evidence type="ECO:0000313" key="3">
    <source>
        <dbReference type="Proteomes" id="UP000533641"/>
    </source>
</evidence>
<dbReference type="Proteomes" id="UP000533641">
    <property type="component" value="Unassembled WGS sequence"/>
</dbReference>
<comment type="caution">
    <text evidence="2">The sequence shown here is derived from an EMBL/GenBank/DDBJ whole genome shotgun (WGS) entry which is preliminary data.</text>
</comment>
<dbReference type="Gene3D" id="3.90.280.10">
    <property type="entry name" value="PEBP-like"/>
    <property type="match status" value="1"/>
</dbReference>
<dbReference type="RefSeq" id="WP_183922880.1">
    <property type="nucleotide sequence ID" value="NZ_JACIGM010000001.1"/>
</dbReference>
<evidence type="ECO:0000256" key="1">
    <source>
        <dbReference type="SAM" id="SignalP"/>
    </source>
</evidence>
<evidence type="ECO:0008006" key="4">
    <source>
        <dbReference type="Google" id="ProtNLM"/>
    </source>
</evidence>
<dbReference type="InterPro" id="IPR005247">
    <property type="entry name" value="YbhB_YbcL/LppC-like"/>
</dbReference>
<gene>
    <name evidence="2" type="ORF">GGE12_000644</name>
</gene>
<evidence type="ECO:0000313" key="2">
    <source>
        <dbReference type="EMBL" id="MBB4272902.1"/>
    </source>
</evidence>
<accession>A0A7W6WC40</accession>
<reference evidence="2 3" key="1">
    <citation type="submission" date="2020-08" db="EMBL/GenBank/DDBJ databases">
        <title>Genomic Encyclopedia of Type Strains, Phase IV (KMG-V): Genome sequencing to study the core and pangenomes of soil and plant-associated prokaryotes.</title>
        <authorList>
            <person name="Whitman W."/>
        </authorList>
    </citation>
    <scope>NUCLEOTIDE SEQUENCE [LARGE SCALE GENOMIC DNA]</scope>
    <source>
        <strain evidence="2 3">SEMIA 402</strain>
    </source>
</reference>
<feature type="chain" id="PRO_5030836449" description="PBP family phospholipid-binding protein" evidence="1">
    <location>
        <begin position="21"/>
        <end position="180"/>
    </location>
</feature>
<name>A0A7W6WC40_9HYPH</name>
<dbReference type="PANTHER" id="PTHR30289:SF1">
    <property type="entry name" value="PEBP (PHOSPHATIDYLETHANOLAMINE-BINDING PROTEIN) FAMILY PROTEIN"/>
    <property type="match status" value="1"/>
</dbReference>
<dbReference type="AlphaFoldDB" id="A0A7W6WC40"/>
<dbReference type="EMBL" id="JACIGM010000001">
    <property type="protein sequence ID" value="MBB4272902.1"/>
    <property type="molecule type" value="Genomic_DNA"/>
</dbReference>
<dbReference type="SUPFAM" id="SSF49777">
    <property type="entry name" value="PEBP-like"/>
    <property type="match status" value="1"/>
</dbReference>
<dbReference type="NCBIfam" id="TIGR00481">
    <property type="entry name" value="YbhB/YbcL family Raf kinase inhibitor-like protein"/>
    <property type="match status" value="1"/>
</dbReference>
<protein>
    <recommendedName>
        <fullName evidence="4">PBP family phospholipid-binding protein</fullName>
    </recommendedName>
</protein>
<proteinExistence type="predicted"/>
<feature type="signal peptide" evidence="1">
    <location>
        <begin position="1"/>
        <end position="20"/>
    </location>
</feature>
<dbReference type="CDD" id="cd00865">
    <property type="entry name" value="PEBP_bact_arch"/>
    <property type="match status" value="1"/>
</dbReference>
<keyword evidence="1" id="KW-0732">Signal</keyword>